<keyword evidence="2" id="KW-1185">Reference proteome</keyword>
<protein>
    <submittedName>
        <fullName evidence="1">Uncharacterized protein</fullName>
    </submittedName>
</protein>
<organism evidence="1 2">
    <name type="scientific">Aphis craccivora</name>
    <name type="common">Cowpea aphid</name>
    <dbReference type="NCBI Taxonomy" id="307492"/>
    <lineage>
        <taxon>Eukaryota</taxon>
        <taxon>Metazoa</taxon>
        <taxon>Ecdysozoa</taxon>
        <taxon>Arthropoda</taxon>
        <taxon>Hexapoda</taxon>
        <taxon>Insecta</taxon>
        <taxon>Pterygota</taxon>
        <taxon>Neoptera</taxon>
        <taxon>Paraneoptera</taxon>
        <taxon>Hemiptera</taxon>
        <taxon>Sternorrhyncha</taxon>
        <taxon>Aphidomorpha</taxon>
        <taxon>Aphidoidea</taxon>
        <taxon>Aphididae</taxon>
        <taxon>Aphidini</taxon>
        <taxon>Aphis</taxon>
        <taxon>Aphis</taxon>
    </lineage>
</organism>
<dbReference type="AlphaFoldDB" id="A0A6G0ZAB2"/>
<comment type="caution">
    <text evidence="1">The sequence shown here is derived from an EMBL/GenBank/DDBJ whole genome shotgun (WGS) entry which is preliminary data.</text>
</comment>
<reference evidence="1 2" key="1">
    <citation type="submission" date="2019-08" db="EMBL/GenBank/DDBJ databases">
        <title>Whole genome of Aphis craccivora.</title>
        <authorList>
            <person name="Voronova N.V."/>
            <person name="Shulinski R.S."/>
            <person name="Bandarenka Y.V."/>
            <person name="Zhorov D.G."/>
            <person name="Warner D."/>
        </authorList>
    </citation>
    <scope>NUCLEOTIDE SEQUENCE [LARGE SCALE GENOMIC DNA]</scope>
    <source>
        <strain evidence="1">180601</strain>
        <tissue evidence="1">Whole Body</tissue>
    </source>
</reference>
<dbReference type="Proteomes" id="UP000478052">
    <property type="component" value="Unassembled WGS sequence"/>
</dbReference>
<gene>
    <name evidence="1" type="ORF">FWK35_00005219</name>
</gene>
<dbReference type="EMBL" id="VUJU01000908">
    <property type="protein sequence ID" value="KAF0767720.1"/>
    <property type="molecule type" value="Genomic_DNA"/>
</dbReference>
<sequence>MSYYDLSRFIAISFVVLYPKAEFDQLCHTQHNRQLAVNSPLYDKDCHRRLLYSSSVSSLFTIAVPSTSGCNVVIIFRDENHFDELLYHFRSFKKRRLFSKNAHQAILIKLVKKRDIHILHSGFGVKTLRGVADDVTGVHALMH</sequence>
<name>A0A6G0ZAB2_APHCR</name>
<accession>A0A6G0ZAB2</accession>
<proteinExistence type="predicted"/>
<evidence type="ECO:0000313" key="1">
    <source>
        <dbReference type="EMBL" id="KAF0767720.1"/>
    </source>
</evidence>
<evidence type="ECO:0000313" key="2">
    <source>
        <dbReference type="Proteomes" id="UP000478052"/>
    </source>
</evidence>